<dbReference type="EMBL" id="FMMM01000061">
    <property type="protein sequence ID" value="SCQ22502.1"/>
    <property type="molecule type" value="Genomic_DNA"/>
</dbReference>
<organism evidence="1 2">
    <name type="scientific">Tannerella forsythia</name>
    <name type="common">Bacteroides forsythus</name>
    <dbReference type="NCBI Taxonomy" id="28112"/>
    <lineage>
        <taxon>Bacteria</taxon>
        <taxon>Pseudomonadati</taxon>
        <taxon>Bacteroidota</taxon>
        <taxon>Bacteroidia</taxon>
        <taxon>Bacteroidales</taxon>
        <taxon>Tannerellaceae</taxon>
        <taxon>Tannerella</taxon>
    </lineage>
</organism>
<dbReference type="Proteomes" id="UP000182057">
    <property type="component" value="Unassembled WGS sequence"/>
</dbReference>
<reference evidence="1 2" key="1">
    <citation type="submission" date="2016-09" db="EMBL/GenBank/DDBJ databases">
        <authorList>
            <person name="Capua I."/>
            <person name="De Benedictis P."/>
            <person name="Joannis T."/>
            <person name="Lombin L.H."/>
            <person name="Cattoli G."/>
        </authorList>
    </citation>
    <scope>NUCLEOTIDE SEQUENCE [LARGE SCALE GENOMIC DNA]</scope>
    <source>
        <strain evidence="1 2">UB20</strain>
    </source>
</reference>
<name>A0A1D3UMR8_TANFO</name>
<sequence length="67" mass="8107">MSKYTTYLNESCMYKRIYFHTLLKPSCAHFRSYEIAKTQKISRCFSAYPFCRLGKISIFARRNNRHE</sequence>
<protein>
    <submittedName>
        <fullName evidence="1">Uncharacterized protein</fullName>
    </submittedName>
</protein>
<accession>A0A1D3UMR8</accession>
<proteinExistence type="predicted"/>
<evidence type="ECO:0000313" key="2">
    <source>
        <dbReference type="Proteomes" id="UP000182057"/>
    </source>
</evidence>
<gene>
    <name evidence="1" type="ORF">TFUB20_01734</name>
</gene>
<evidence type="ECO:0000313" key="1">
    <source>
        <dbReference type="EMBL" id="SCQ22502.1"/>
    </source>
</evidence>
<dbReference type="AlphaFoldDB" id="A0A1D3UMR8"/>